<feature type="non-terminal residue" evidence="3">
    <location>
        <position position="1"/>
    </location>
</feature>
<evidence type="ECO:0000256" key="1">
    <source>
        <dbReference type="SAM" id="Coils"/>
    </source>
</evidence>
<evidence type="ECO:0000313" key="3">
    <source>
        <dbReference type="EMBL" id="GMI26776.1"/>
    </source>
</evidence>
<name>A0ABQ6MJ04_9STRA</name>
<gene>
    <name evidence="3" type="ORF">TeGR_g880</name>
</gene>
<dbReference type="Proteomes" id="UP001165060">
    <property type="component" value="Unassembled WGS sequence"/>
</dbReference>
<organism evidence="3 4">
    <name type="scientific">Tetraparma gracilis</name>
    <dbReference type="NCBI Taxonomy" id="2962635"/>
    <lineage>
        <taxon>Eukaryota</taxon>
        <taxon>Sar</taxon>
        <taxon>Stramenopiles</taxon>
        <taxon>Ochrophyta</taxon>
        <taxon>Bolidophyceae</taxon>
        <taxon>Parmales</taxon>
        <taxon>Triparmaceae</taxon>
        <taxon>Tetraparma</taxon>
    </lineage>
</organism>
<feature type="coiled-coil region" evidence="1">
    <location>
        <begin position="165"/>
        <end position="196"/>
    </location>
</feature>
<feature type="region of interest" description="Disordered" evidence="2">
    <location>
        <begin position="263"/>
        <end position="290"/>
    </location>
</feature>
<proteinExistence type="predicted"/>
<keyword evidence="4" id="KW-1185">Reference proteome</keyword>
<keyword evidence="1" id="KW-0175">Coiled coil</keyword>
<sequence>PPPPPPSADWIRSEIRVNFKFTLVKKGDDSARADRLALLTGKACASNDHMVVSGISIYRLDAAGFVDRHELTDITFNDRPVSAKLEPTSIAQWGARGVVGAGGGWGMMGAGEGGRLQQQGRGMSTTSLSMTATGDMEPAAGDGLEEKNVIRRKFGLPNLSASEYAAVEIKNLEIAREQAKQQQQRLQQQRELREARTLAEPVGGGNFFTKLMEKVLPPSTTTCETVDDCESPQECCDLIAVKICCSSGLTSSSWTPDYIPEPIPAVVQDPDGRTNGPQSPRTGPYGRSFY</sequence>
<comment type="caution">
    <text evidence="3">The sequence shown here is derived from an EMBL/GenBank/DDBJ whole genome shotgun (WGS) entry which is preliminary data.</text>
</comment>
<reference evidence="3 4" key="1">
    <citation type="journal article" date="2023" name="Commun. Biol.">
        <title>Genome analysis of Parmales, the sister group of diatoms, reveals the evolutionary specialization of diatoms from phago-mixotrophs to photoautotrophs.</title>
        <authorList>
            <person name="Ban H."/>
            <person name="Sato S."/>
            <person name="Yoshikawa S."/>
            <person name="Yamada K."/>
            <person name="Nakamura Y."/>
            <person name="Ichinomiya M."/>
            <person name="Sato N."/>
            <person name="Blanc-Mathieu R."/>
            <person name="Endo H."/>
            <person name="Kuwata A."/>
            <person name="Ogata H."/>
        </authorList>
    </citation>
    <scope>NUCLEOTIDE SEQUENCE [LARGE SCALE GENOMIC DNA]</scope>
</reference>
<dbReference type="EMBL" id="BRYB01000275">
    <property type="protein sequence ID" value="GMI26776.1"/>
    <property type="molecule type" value="Genomic_DNA"/>
</dbReference>
<protein>
    <submittedName>
        <fullName evidence="3">Uncharacterized protein</fullName>
    </submittedName>
</protein>
<accession>A0ABQ6MJ04</accession>
<evidence type="ECO:0000313" key="4">
    <source>
        <dbReference type="Proteomes" id="UP001165060"/>
    </source>
</evidence>
<evidence type="ECO:0000256" key="2">
    <source>
        <dbReference type="SAM" id="MobiDB-lite"/>
    </source>
</evidence>